<keyword evidence="2" id="KW-0808">Transferase</keyword>
<proteinExistence type="predicted"/>
<dbReference type="InterPro" id="IPR016181">
    <property type="entry name" value="Acyl_CoA_acyltransferase"/>
</dbReference>
<dbReference type="EMBL" id="LITU01000040">
    <property type="protein sequence ID" value="KOY17384.1"/>
    <property type="molecule type" value="Genomic_DNA"/>
</dbReference>
<evidence type="ECO:0000313" key="2">
    <source>
        <dbReference type="EMBL" id="KOY17384.1"/>
    </source>
</evidence>
<dbReference type="PATRIC" id="fig|1705561.3.peg.973"/>
<dbReference type="Gene3D" id="3.40.630.30">
    <property type="match status" value="1"/>
</dbReference>
<comment type="caution">
    <text evidence="2">The sequence shown here is derived from an EMBL/GenBank/DDBJ whole genome shotgun (WGS) entry which is preliminary data.</text>
</comment>
<gene>
    <name evidence="2" type="ORF">AMS66_06280</name>
</gene>
<sequence>MIRLCNSMDADAMVEIINDAAKAYQGVIPEDRYHEPYMPLEELNQEIRDGVVFWGFEENNRLWGVMGIQDKGDVALIRHAYVRTHQRGSGIGTKLLAHLAASTDKPILIGTWDSAEWAIKFYLKNGFTLVSSEEKKQLLTQYWNVPERQIETSVVLSDGNWKALVGDLIVTK</sequence>
<evidence type="ECO:0000313" key="3">
    <source>
        <dbReference type="Proteomes" id="UP000037688"/>
    </source>
</evidence>
<dbReference type="Pfam" id="PF13673">
    <property type="entry name" value="Acetyltransf_10"/>
    <property type="match status" value="1"/>
</dbReference>
<dbReference type="GO" id="GO:0016747">
    <property type="term" value="F:acyltransferase activity, transferring groups other than amino-acyl groups"/>
    <property type="evidence" value="ECO:0007669"/>
    <property type="project" value="InterPro"/>
</dbReference>
<keyword evidence="3" id="KW-1185">Reference proteome</keyword>
<protein>
    <submittedName>
        <fullName evidence="2">GNAT family acetyltransferase</fullName>
    </submittedName>
</protein>
<feature type="domain" description="N-acetyltransferase" evidence="1">
    <location>
        <begin position="1"/>
        <end position="148"/>
    </location>
</feature>
<name>A0A0N1IWU2_9BACL</name>
<organism evidence="2 3">
    <name type="scientific">Paenibacillus xylanivorans</name>
    <dbReference type="NCBI Taxonomy" id="1705561"/>
    <lineage>
        <taxon>Bacteria</taxon>
        <taxon>Bacillati</taxon>
        <taxon>Bacillota</taxon>
        <taxon>Bacilli</taxon>
        <taxon>Bacillales</taxon>
        <taxon>Paenibacillaceae</taxon>
        <taxon>Paenibacillus</taxon>
    </lineage>
</organism>
<reference evidence="2 3" key="1">
    <citation type="submission" date="2015-08" db="EMBL/GenBank/DDBJ databases">
        <title>Draft genome sequence of cellulolytic and xylanolytic Paenibacillus sp. A59, isolated from a decaying forest soil from Patagonia, Argentina.</title>
        <authorList>
            <person name="Ghio S."/>
            <person name="Caceres A.M."/>
            <person name="Talia P."/>
            <person name="Grasso D."/>
            <person name="Campos E."/>
        </authorList>
    </citation>
    <scope>NUCLEOTIDE SEQUENCE [LARGE SCALE GENOMIC DNA]</scope>
    <source>
        <strain evidence="2 3">A59</strain>
    </source>
</reference>
<dbReference type="InterPro" id="IPR000182">
    <property type="entry name" value="GNAT_dom"/>
</dbReference>
<accession>A0A0N1IWU2</accession>
<dbReference type="OrthoDB" id="9789605at2"/>
<evidence type="ECO:0000259" key="1">
    <source>
        <dbReference type="PROSITE" id="PS51186"/>
    </source>
</evidence>
<dbReference type="CDD" id="cd04301">
    <property type="entry name" value="NAT_SF"/>
    <property type="match status" value="1"/>
</dbReference>
<dbReference type="AlphaFoldDB" id="A0A0N1IWU2"/>
<dbReference type="Proteomes" id="UP000037688">
    <property type="component" value="Unassembled WGS sequence"/>
</dbReference>
<dbReference type="PROSITE" id="PS51186">
    <property type="entry name" value="GNAT"/>
    <property type="match status" value="1"/>
</dbReference>
<dbReference type="SUPFAM" id="SSF55729">
    <property type="entry name" value="Acyl-CoA N-acyltransferases (Nat)"/>
    <property type="match status" value="1"/>
</dbReference>